<protein>
    <submittedName>
        <fullName evidence="1">Uncharacterized protein</fullName>
    </submittedName>
</protein>
<comment type="caution">
    <text evidence="1">The sequence shown here is derived from an EMBL/GenBank/DDBJ whole genome shotgun (WGS) entry which is preliminary data.</text>
</comment>
<dbReference type="AlphaFoldDB" id="A0A645A3P2"/>
<reference evidence="1" key="1">
    <citation type="submission" date="2019-08" db="EMBL/GenBank/DDBJ databases">
        <authorList>
            <person name="Kucharzyk K."/>
            <person name="Murdoch R.W."/>
            <person name="Higgins S."/>
            <person name="Loffler F."/>
        </authorList>
    </citation>
    <scope>NUCLEOTIDE SEQUENCE</scope>
</reference>
<proteinExistence type="predicted"/>
<accession>A0A645A3P2</accession>
<organism evidence="1">
    <name type="scientific">bioreactor metagenome</name>
    <dbReference type="NCBI Taxonomy" id="1076179"/>
    <lineage>
        <taxon>unclassified sequences</taxon>
        <taxon>metagenomes</taxon>
        <taxon>ecological metagenomes</taxon>
    </lineage>
</organism>
<sequence>MRLFVDHIFRALELPLAVAFSGTDDISGALQFPDRLADRVDALHADKG</sequence>
<gene>
    <name evidence="1" type="ORF">SDC9_94400</name>
</gene>
<name>A0A645A3P2_9ZZZZ</name>
<evidence type="ECO:0000313" key="1">
    <source>
        <dbReference type="EMBL" id="MPM47687.1"/>
    </source>
</evidence>
<dbReference type="EMBL" id="VSSQ01011776">
    <property type="protein sequence ID" value="MPM47687.1"/>
    <property type="molecule type" value="Genomic_DNA"/>
</dbReference>